<dbReference type="Proteomes" id="UP000244893">
    <property type="component" value="Unassembled WGS sequence"/>
</dbReference>
<keyword evidence="2" id="KW-0520">NAD</keyword>
<feature type="domain" description="Gfo/Idh/MocA-like oxidoreductase N-terminal" evidence="3">
    <location>
        <begin position="23"/>
        <end position="140"/>
    </location>
</feature>
<protein>
    <submittedName>
        <fullName evidence="5">Oxidoreductase</fullName>
    </submittedName>
</protein>
<dbReference type="SUPFAM" id="SSF55347">
    <property type="entry name" value="Glyceraldehyde-3-phosphate dehydrogenase-like, C-terminal domain"/>
    <property type="match status" value="1"/>
</dbReference>
<dbReference type="RefSeq" id="WP_116757546.1">
    <property type="nucleotide sequence ID" value="NZ_JBHUEX010000001.1"/>
</dbReference>
<dbReference type="GO" id="GO:0000166">
    <property type="term" value="F:nucleotide binding"/>
    <property type="evidence" value="ECO:0007669"/>
    <property type="project" value="InterPro"/>
</dbReference>
<evidence type="ECO:0000259" key="4">
    <source>
        <dbReference type="Pfam" id="PF22725"/>
    </source>
</evidence>
<dbReference type="Gene3D" id="3.30.360.10">
    <property type="entry name" value="Dihydrodipicolinate Reductase, domain 2"/>
    <property type="match status" value="1"/>
</dbReference>
<dbReference type="InterPro" id="IPR055170">
    <property type="entry name" value="GFO_IDH_MocA-like_dom"/>
</dbReference>
<evidence type="ECO:0000256" key="2">
    <source>
        <dbReference type="ARBA" id="ARBA00023027"/>
    </source>
</evidence>
<keyword evidence="6" id="KW-1185">Reference proteome</keyword>
<keyword evidence="1" id="KW-0560">Oxidoreductase</keyword>
<feature type="domain" description="GFO/IDH/MocA-like oxidoreductase" evidence="4">
    <location>
        <begin position="151"/>
        <end position="290"/>
    </location>
</feature>
<proteinExistence type="predicted"/>
<comment type="caution">
    <text evidence="5">The sequence shown here is derived from an EMBL/GenBank/DDBJ whole genome shotgun (WGS) entry which is preliminary data.</text>
</comment>
<dbReference type="PANTHER" id="PTHR43818">
    <property type="entry name" value="BCDNA.GH03377"/>
    <property type="match status" value="1"/>
</dbReference>
<sequence length="396" mass="41397">MTPRTAPANGAAEPSSHDAVPPLRVGVVGLGWAGQQHMEAFAAIPGVELVAIAGQEDGPRAELAELYGVAHAYSDWQDLVTAGGIDAVSVAVPTFLHAPITIGALRAGLHVLCEKPIARNGAEAAEMVAAARAAGRVLEIAFNHRRRGDVEALRAEVDAGVIGWPYHAHSVWLRRSGIPSLGSWFTNREMAGGGPLIDLGVHVLDFTLHVMAEPRVTAVSAVTHAELGPRGLGGSGDGKQQVGSAYEVEDFASVMVRLEGGGSMMLETSWAAHRPSGDQFGITLYGTEGGADLRVVDYAPAGSLTVFTGDGEDSVDRSVVSPDAPGHSAVVTTFVEHVRTPSSWAAHDGSLALERARIIDACYASAAAGAEVRLDDLFPERAAERETTDETNGTNR</sequence>
<dbReference type="GO" id="GO:0016491">
    <property type="term" value="F:oxidoreductase activity"/>
    <property type="evidence" value="ECO:0007669"/>
    <property type="project" value="UniProtKB-KW"/>
</dbReference>
<dbReference type="SUPFAM" id="SSF51735">
    <property type="entry name" value="NAD(P)-binding Rossmann-fold domains"/>
    <property type="match status" value="1"/>
</dbReference>
<evidence type="ECO:0000313" key="6">
    <source>
        <dbReference type="Proteomes" id="UP000244893"/>
    </source>
</evidence>
<dbReference type="AlphaFoldDB" id="A0A2V1HMD0"/>
<dbReference type="Gene3D" id="3.40.50.720">
    <property type="entry name" value="NAD(P)-binding Rossmann-like Domain"/>
    <property type="match status" value="1"/>
</dbReference>
<dbReference type="InterPro" id="IPR000683">
    <property type="entry name" value="Gfo/Idh/MocA-like_OxRdtase_N"/>
</dbReference>
<dbReference type="OrthoDB" id="9792085at2"/>
<dbReference type="Pfam" id="PF22725">
    <property type="entry name" value="GFO_IDH_MocA_C3"/>
    <property type="match status" value="1"/>
</dbReference>
<reference evidence="5 6" key="1">
    <citation type="submission" date="2018-05" db="EMBL/GenBank/DDBJ databases">
        <title>Amnibacterium sp. M8JJ-5, whole genome shotgun sequence.</title>
        <authorList>
            <person name="Tuo L."/>
        </authorList>
    </citation>
    <scope>NUCLEOTIDE SEQUENCE [LARGE SCALE GENOMIC DNA]</scope>
    <source>
        <strain evidence="5 6">M8JJ-5</strain>
    </source>
</reference>
<organism evidence="5 6">
    <name type="scientific">Amnibacterium flavum</name>
    <dbReference type="NCBI Taxonomy" id="2173173"/>
    <lineage>
        <taxon>Bacteria</taxon>
        <taxon>Bacillati</taxon>
        <taxon>Actinomycetota</taxon>
        <taxon>Actinomycetes</taxon>
        <taxon>Micrococcales</taxon>
        <taxon>Microbacteriaceae</taxon>
        <taxon>Amnibacterium</taxon>
    </lineage>
</organism>
<evidence type="ECO:0000259" key="3">
    <source>
        <dbReference type="Pfam" id="PF01408"/>
    </source>
</evidence>
<gene>
    <name evidence="5" type="ORF">DDQ50_14695</name>
</gene>
<dbReference type="InterPro" id="IPR036291">
    <property type="entry name" value="NAD(P)-bd_dom_sf"/>
</dbReference>
<dbReference type="Pfam" id="PF01408">
    <property type="entry name" value="GFO_IDH_MocA"/>
    <property type="match status" value="1"/>
</dbReference>
<dbReference type="EMBL" id="QEOP01000003">
    <property type="protein sequence ID" value="PVZ93561.1"/>
    <property type="molecule type" value="Genomic_DNA"/>
</dbReference>
<name>A0A2V1HMD0_9MICO</name>
<evidence type="ECO:0000256" key="1">
    <source>
        <dbReference type="ARBA" id="ARBA00023002"/>
    </source>
</evidence>
<dbReference type="InterPro" id="IPR050463">
    <property type="entry name" value="Gfo/Idh/MocA_oxidrdct_glycsds"/>
</dbReference>
<dbReference type="PANTHER" id="PTHR43818:SF11">
    <property type="entry name" value="BCDNA.GH03377"/>
    <property type="match status" value="1"/>
</dbReference>
<evidence type="ECO:0000313" key="5">
    <source>
        <dbReference type="EMBL" id="PVZ93561.1"/>
    </source>
</evidence>
<accession>A0A2V1HMD0</accession>